<reference evidence="13 14" key="1">
    <citation type="submission" date="2019-01" db="EMBL/GenBank/DDBJ databases">
        <title>Nuclear Genome Assembly of the Microalgal Biofuel strain Nannochloropsis salina CCMP1776.</title>
        <authorList>
            <person name="Hovde B."/>
        </authorList>
    </citation>
    <scope>NUCLEOTIDE SEQUENCE [LARGE SCALE GENOMIC DNA]</scope>
    <source>
        <strain evidence="13 14">CCMP1776</strain>
    </source>
</reference>
<dbReference type="Gene3D" id="3.10.290.20">
    <property type="entry name" value="Ubiquitin-like 2 activating enzyme e1b. Chain: B, domain 3"/>
    <property type="match status" value="1"/>
</dbReference>
<evidence type="ECO:0000256" key="9">
    <source>
        <dbReference type="ARBA" id="ARBA00024626"/>
    </source>
</evidence>
<dbReference type="PANTHER" id="PTHR10953">
    <property type="entry name" value="UBIQUITIN-ACTIVATING ENZYME E1"/>
    <property type="match status" value="1"/>
</dbReference>
<dbReference type="Pfam" id="PF08825">
    <property type="entry name" value="E2_bind"/>
    <property type="match status" value="1"/>
</dbReference>
<dbReference type="CDD" id="cd01488">
    <property type="entry name" value="Uba3_RUB"/>
    <property type="match status" value="1"/>
</dbReference>
<dbReference type="SUPFAM" id="SSF69572">
    <property type="entry name" value="Activating enzymes of the ubiquitin-like proteins"/>
    <property type="match status" value="1"/>
</dbReference>
<comment type="pathway">
    <text evidence="1 10">Protein modification; protein neddylation.</text>
</comment>
<dbReference type="PANTHER" id="PTHR10953:SF6">
    <property type="entry name" value="NEDD8-ACTIVATING ENZYME E1 CATALYTIC SUBUNIT"/>
    <property type="match status" value="1"/>
</dbReference>
<keyword evidence="14" id="KW-1185">Reference proteome</keyword>
<feature type="compositionally biased region" description="Basic and acidic residues" evidence="11">
    <location>
        <begin position="72"/>
        <end position="90"/>
    </location>
</feature>
<evidence type="ECO:0000256" key="7">
    <source>
        <dbReference type="ARBA" id="ARBA00022840"/>
    </source>
</evidence>
<dbReference type="InterPro" id="IPR000594">
    <property type="entry name" value="ThiF_NAD_FAD-bd"/>
</dbReference>
<evidence type="ECO:0000256" key="4">
    <source>
        <dbReference type="ARBA" id="ARBA00022598"/>
    </source>
</evidence>
<dbReference type="UniPathway" id="UPA00885"/>
<dbReference type="EMBL" id="SDOX01000007">
    <property type="protein sequence ID" value="TFJ86744.1"/>
    <property type="molecule type" value="Genomic_DNA"/>
</dbReference>
<evidence type="ECO:0000256" key="2">
    <source>
        <dbReference type="ARBA" id="ARBA00006310"/>
    </source>
</evidence>
<dbReference type="GO" id="GO:0045116">
    <property type="term" value="P:protein neddylation"/>
    <property type="evidence" value="ECO:0007669"/>
    <property type="project" value="UniProtKB-UniRule"/>
</dbReference>
<evidence type="ECO:0000256" key="5">
    <source>
        <dbReference type="ARBA" id="ARBA00022741"/>
    </source>
</evidence>
<comment type="caution">
    <text evidence="13">The sequence shown here is derived from an EMBL/GenBank/DDBJ whole genome shotgun (WGS) entry which is preliminary data.</text>
</comment>
<dbReference type="InterPro" id="IPR023318">
    <property type="entry name" value="Ub_act_enz_dom_a_sf"/>
</dbReference>
<evidence type="ECO:0000259" key="12">
    <source>
        <dbReference type="SMART" id="SM01181"/>
    </source>
</evidence>
<dbReference type="InterPro" id="IPR014929">
    <property type="entry name" value="E2-binding"/>
</dbReference>
<feature type="compositionally biased region" description="Polar residues" evidence="11">
    <location>
        <begin position="13"/>
        <end position="22"/>
    </location>
</feature>
<evidence type="ECO:0000256" key="3">
    <source>
        <dbReference type="ARBA" id="ARBA00015203"/>
    </source>
</evidence>
<dbReference type="Gene3D" id="1.10.10.520">
    <property type="entry name" value="Ubiquitin activating enzymes (Uba3). Chain: B, domain 2"/>
    <property type="match status" value="1"/>
</dbReference>
<evidence type="ECO:0000313" key="14">
    <source>
        <dbReference type="Proteomes" id="UP000355283"/>
    </source>
</evidence>
<dbReference type="SMART" id="SM01181">
    <property type="entry name" value="E2_bind"/>
    <property type="match status" value="1"/>
</dbReference>
<gene>
    <name evidence="13" type="ORF">NSK_001832</name>
</gene>
<comment type="catalytic activity">
    <reaction evidence="9 10">
        <text>ATP + [NEDD8 protein] + [E1 NEDD8-activating enzyme]-L-cysteine = AMP + diphosphate + [E1 NEDD8-activating enzyme]-S-[NEDD8 protein]-yl-L-cysteine.</text>
        <dbReference type="EC" id="6.2.1.64"/>
    </reaction>
</comment>
<dbReference type="Pfam" id="PF00899">
    <property type="entry name" value="ThiF"/>
    <property type="match status" value="1"/>
</dbReference>
<comment type="similarity">
    <text evidence="2 10">Belongs to the ubiquitin-activating E1 family. UBA3 subfamily.</text>
</comment>
<keyword evidence="6 10" id="KW-0833">Ubl conjugation pathway</keyword>
<proteinExistence type="inferred from homology"/>
<accession>A0A4D9D6U7</accession>
<dbReference type="InterPro" id="IPR035985">
    <property type="entry name" value="Ubiquitin-activating_enz"/>
</dbReference>
<dbReference type="GO" id="GO:0005634">
    <property type="term" value="C:nucleus"/>
    <property type="evidence" value="ECO:0007669"/>
    <property type="project" value="TreeGrafter"/>
</dbReference>
<organism evidence="13 14">
    <name type="scientific">Nannochloropsis salina CCMP1776</name>
    <dbReference type="NCBI Taxonomy" id="1027361"/>
    <lineage>
        <taxon>Eukaryota</taxon>
        <taxon>Sar</taxon>
        <taxon>Stramenopiles</taxon>
        <taxon>Ochrophyta</taxon>
        <taxon>Eustigmatophyceae</taxon>
        <taxon>Eustigmatales</taxon>
        <taxon>Monodopsidaceae</taxon>
        <taxon>Microchloropsis</taxon>
        <taxon>Microchloropsis salina</taxon>
    </lineage>
</organism>
<evidence type="ECO:0000256" key="10">
    <source>
        <dbReference type="RuleBase" id="RU368009"/>
    </source>
</evidence>
<evidence type="ECO:0000256" key="1">
    <source>
        <dbReference type="ARBA" id="ARBA00005032"/>
    </source>
</evidence>
<dbReference type="Proteomes" id="UP000355283">
    <property type="component" value="Unassembled WGS sequence"/>
</dbReference>
<dbReference type="InterPro" id="IPR045886">
    <property type="entry name" value="ThiF/MoeB/HesA"/>
</dbReference>
<dbReference type="EC" id="6.2.1.64" evidence="8 10"/>
<keyword evidence="5 10" id="KW-0547">Nucleotide-binding</keyword>
<evidence type="ECO:0000256" key="8">
    <source>
        <dbReference type="ARBA" id="ARBA00023624"/>
    </source>
</evidence>
<feature type="domain" description="E2 binding" evidence="12">
    <location>
        <begin position="446"/>
        <end position="530"/>
    </location>
</feature>
<evidence type="ECO:0000256" key="6">
    <source>
        <dbReference type="ARBA" id="ARBA00022786"/>
    </source>
</evidence>
<name>A0A4D9D6U7_9STRA</name>
<feature type="region of interest" description="Disordered" evidence="11">
    <location>
        <begin position="1"/>
        <end position="95"/>
    </location>
</feature>
<dbReference type="GO" id="GO:0005524">
    <property type="term" value="F:ATP binding"/>
    <property type="evidence" value="ECO:0007669"/>
    <property type="project" value="UniProtKB-UniRule"/>
</dbReference>
<dbReference type="GO" id="GO:0005737">
    <property type="term" value="C:cytoplasm"/>
    <property type="evidence" value="ECO:0007669"/>
    <property type="project" value="TreeGrafter"/>
</dbReference>
<dbReference type="FunFam" id="1.10.10.520:FF:000001">
    <property type="entry name" value="NEDD8-activating enzyme E1 catalytic subunit"/>
    <property type="match status" value="1"/>
</dbReference>
<dbReference type="AlphaFoldDB" id="A0A4D9D6U7"/>
<dbReference type="Gene3D" id="3.40.50.720">
    <property type="entry name" value="NAD(P)-binding Rossmann-like Domain"/>
    <property type="match status" value="1"/>
</dbReference>
<comment type="function">
    <text evidence="10">Catalytic subunit of the dimeric E1 enzyme, which activates NEDD8.</text>
</comment>
<protein>
    <recommendedName>
        <fullName evidence="3 10">NEDD8-activating enzyme E1 catalytic subunit</fullName>
        <ecNumber evidence="8 10">6.2.1.64</ecNumber>
    </recommendedName>
</protein>
<keyword evidence="4 10" id="KW-0436">Ligase</keyword>
<dbReference type="InterPro" id="IPR030468">
    <property type="entry name" value="Uba3_N"/>
</dbReference>
<evidence type="ECO:0000256" key="11">
    <source>
        <dbReference type="SAM" id="MobiDB-lite"/>
    </source>
</evidence>
<dbReference type="GO" id="GO:0019781">
    <property type="term" value="F:NEDD8 activating enzyme activity"/>
    <property type="evidence" value="ECO:0007669"/>
    <property type="project" value="UniProtKB-UniRule"/>
</dbReference>
<evidence type="ECO:0000313" key="13">
    <source>
        <dbReference type="EMBL" id="TFJ86744.1"/>
    </source>
</evidence>
<keyword evidence="7 10" id="KW-0067">ATP-binding</keyword>
<sequence>MKRKMEMEITTVAKPSNDSTATCMHVGSKAVGETAAGNTQREGRSLPTMPIIDPSSGQATHAKCESMSQSRMGDKNESRQAEGERARESEEGACDDGMTDMDNLLLRPSPFAADSGSLALGEFEAGADLKEMLAEARVLVVGAGGLGCEILKNLALSGVKDIDVIDLDTVELSNLNRQFLFRERDIGQPKAVVAAKFIMERVPGVRVRPHHGKIQDKDAAFYKQFSIVIAGLDNIKARIWLNSTLFSLAERSESSEKDDSVPPYDLATVIPLVDGGTEGFQGQARVILPGLTACFHCTLDLFPPAQSFQLCTLADTPRQPEHCVAYAQILLWPEAHPEGTVLDPDIPEHVAWVWEKAKERARQFGIEGITYRLTLGVIKNIIPAVASTNAVVAAVSVNEAIKILTFMSQVMNNYMMYQGPEGIYTYTTAHQRKDDCLVCGSRETHLSIAPTLLLSDVLHLLKSNASLQLTAPSLTCGNKVLYMQRPPALEAATRENLSKKISELLPLSGEALSVTDPSVNQPVTVILKYE</sequence>
<dbReference type="OrthoDB" id="10255449at2759"/>